<dbReference type="AlphaFoldDB" id="A0A2Z6QKP5"/>
<gene>
    <name evidence="2" type="ORF">RCL2_000632200</name>
    <name evidence="1" type="ORF">RclHR1_11890004</name>
</gene>
<dbReference type="EMBL" id="BEXD01000212">
    <property type="protein sequence ID" value="GBB85321.1"/>
    <property type="molecule type" value="Genomic_DNA"/>
</dbReference>
<dbReference type="Proteomes" id="UP000615446">
    <property type="component" value="Unassembled WGS sequence"/>
</dbReference>
<reference evidence="2" key="2">
    <citation type="submission" date="2019-10" db="EMBL/GenBank/DDBJ databases">
        <title>Conservation and host-specific expression of non-tandemly repeated heterogenous ribosome RNA gene in arbuscular mycorrhizal fungi.</title>
        <authorList>
            <person name="Maeda T."/>
            <person name="Kobayashi Y."/>
            <person name="Nakagawa T."/>
            <person name="Ezawa T."/>
            <person name="Yamaguchi K."/>
            <person name="Bino T."/>
            <person name="Nishimoto Y."/>
            <person name="Shigenobu S."/>
            <person name="Kawaguchi M."/>
        </authorList>
    </citation>
    <scope>NUCLEOTIDE SEQUENCE</scope>
    <source>
        <strain evidence="2">HR1</strain>
    </source>
</reference>
<accession>A0A2Z6QKP5</accession>
<evidence type="ECO:0000313" key="2">
    <source>
        <dbReference type="EMBL" id="GES79008.1"/>
    </source>
</evidence>
<sequence>MTYIKNFFKSTIKDTPIILVLLTILIDKEPYYIWTFQNIYTEAINAKITKLDIRTDHNLISTKFLRNCIMLFHIDLSKLITQPRIVYKYDNINNEDKGSDIY</sequence>
<dbReference type="Proteomes" id="UP000247702">
    <property type="component" value="Unassembled WGS sequence"/>
</dbReference>
<dbReference type="EMBL" id="BLAL01000043">
    <property type="protein sequence ID" value="GES79008.1"/>
    <property type="molecule type" value="Genomic_DNA"/>
</dbReference>
<reference evidence="1 3" key="1">
    <citation type="submission" date="2017-11" db="EMBL/GenBank/DDBJ databases">
        <title>The genome of Rhizophagus clarus HR1 reveals common genetic basis of auxotrophy among arbuscular mycorrhizal fungi.</title>
        <authorList>
            <person name="Kobayashi Y."/>
        </authorList>
    </citation>
    <scope>NUCLEOTIDE SEQUENCE [LARGE SCALE GENOMIC DNA]</scope>
    <source>
        <strain evidence="1 3">HR1</strain>
    </source>
</reference>
<protein>
    <submittedName>
        <fullName evidence="1">Uncharacterized protein</fullName>
    </submittedName>
</protein>
<keyword evidence="3" id="KW-1185">Reference proteome</keyword>
<proteinExistence type="predicted"/>
<evidence type="ECO:0000313" key="1">
    <source>
        <dbReference type="EMBL" id="GBB85321.1"/>
    </source>
</evidence>
<name>A0A2Z6QKP5_9GLOM</name>
<evidence type="ECO:0000313" key="3">
    <source>
        <dbReference type="Proteomes" id="UP000247702"/>
    </source>
</evidence>
<comment type="caution">
    <text evidence="1">The sequence shown here is derived from an EMBL/GenBank/DDBJ whole genome shotgun (WGS) entry which is preliminary data.</text>
</comment>
<organism evidence="1 3">
    <name type="scientific">Rhizophagus clarus</name>
    <dbReference type="NCBI Taxonomy" id="94130"/>
    <lineage>
        <taxon>Eukaryota</taxon>
        <taxon>Fungi</taxon>
        <taxon>Fungi incertae sedis</taxon>
        <taxon>Mucoromycota</taxon>
        <taxon>Glomeromycotina</taxon>
        <taxon>Glomeromycetes</taxon>
        <taxon>Glomerales</taxon>
        <taxon>Glomeraceae</taxon>
        <taxon>Rhizophagus</taxon>
    </lineage>
</organism>